<dbReference type="Gene3D" id="2.170.120.30">
    <property type="match status" value="1"/>
</dbReference>
<dbReference type="AlphaFoldDB" id="A0A917A230"/>
<dbReference type="PANTHER" id="PTHR37804">
    <property type="entry name" value="CDAA REGULATORY PROTEIN CDAR"/>
    <property type="match status" value="1"/>
</dbReference>
<accession>A0A917A230</accession>
<dbReference type="InterPro" id="IPR053154">
    <property type="entry name" value="c-di-AMP_regulator"/>
</dbReference>
<name>A0A917A230_9FLAO</name>
<sequence>MTKKTNIFSNAFETANWKAILFFTSFTFLLWLILQFSKEHKIDLELKVQFVDVPVNEILDKNQILLNTSLTETGFKIFKKELSKNTILIPISSLEKNEYFYTFKSSMFLSQVANQVDVSPTNINIEDVQYNLPYALKATKKVPIHFNANVSYAKSFSSYKGIQLSKDSIEIAGPKQIISSIKSIKTKKIALQELKANHKGEFELINPNPNLISLETKLMNFQIRVEKFTEISFTIPLQLKNSPEDYLVELIPEHVKLSFQTSIINAQLITEDDFAVVVDFNRALKKAYTLVPKLQKSSAKAIRVSIEPNQVEYVLRK</sequence>
<proteinExistence type="predicted"/>
<protein>
    <recommendedName>
        <fullName evidence="4">YbbR-like protein</fullName>
    </recommendedName>
</protein>
<dbReference type="RefSeq" id="WP_188407058.1">
    <property type="nucleotide sequence ID" value="NZ_BMGL01000015.1"/>
</dbReference>
<evidence type="ECO:0000313" key="2">
    <source>
        <dbReference type="EMBL" id="GGE21685.1"/>
    </source>
</evidence>
<dbReference type="Proteomes" id="UP000599688">
    <property type="component" value="Unassembled WGS sequence"/>
</dbReference>
<feature type="transmembrane region" description="Helical" evidence="1">
    <location>
        <begin position="15"/>
        <end position="34"/>
    </location>
</feature>
<keyword evidence="1" id="KW-0812">Transmembrane</keyword>
<keyword evidence="1" id="KW-1133">Transmembrane helix</keyword>
<comment type="caution">
    <text evidence="2">The sequence shown here is derived from an EMBL/GenBank/DDBJ whole genome shotgun (WGS) entry which is preliminary data.</text>
</comment>
<dbReference type="EMBL" id="BMGL01000015">
    <property type="protein sequence ID" value="GGE21685.1"/>
    <property type="molecule type" value="Genomic_DNA"/>
</dbReference>
<reference evidence="2 3" key="1">
    <citation type="journal article" date="2014" name="Int. J. Syst. Evol. Microbiol.">
        <title>Complete genome sequence of Corynebacterium casei LMG S-19264T (=DSM 44701T), isolated from a smear-ripened cheese.</title>
        <authorList>
            <consortium name="US DOE Joint Genome Institute (JGI-PGF)"/>
            <person name="Walter F."/>
            <person name="Albersmeier A."/>
            <person name="Kalinowski J."/>
            <person name="Ruckert C."/>
        </authorList>
    </citation>
    <scope>NUCLEOTIDE SEQUENCE [LARGE SCALE GENOMIC DNA]</scope>
    <source>
        <strain evidence="2 3">CGMCC 1.12925</strain>
    </source>
</reference>
<keyword evidence="3" id="KW-1185">Reference proteome</keyword>
<organism evidence="2 3">
    <name type="scientific">Psychroflexus salis</name>
    <dbReference type="NCBI Taxonomy" id="1526574"/>
    <lineage>
        <taxon>Bacteria</taxon>
        <taxon>Pseudomonadati</taxon>
        <taxon>Bacteroidota</taxon>
        <taxon>Flavobacteriia</taxon>
        <taxon>Flavobacteriales</taxon>
        <taxon>Flavobacteriaceae</taxon>
        <taxon>Psychroflexus</taxon>
    </lineage>
</organism>
<gene>
    <name evidence="2" type="ORF">GCM10010831_23450</name>
</gene>
<dbReference type="PANTHER" id="PTHR37804:SF1">
    <property type="entry name" value="CDAA REGULATORY PROTEIN CDAR"/>
    <property type="match status" value="1"/>
</dbReference>
<keyword evidence="1" id="KW-0472">Membrane</keyword>
<evidence type="ECO:0008006" key="4">
    <source>
        <dbReference type="Google" id="ProtNLM"/>
    </source>
</evidence>
<evidence type="ECO:0000256" key="1">
    <source>
        <dbReference type="SAM" id="Phobius"/>
    </source>
</evidence>
<evidence type="ECO:0000313" key="3">
    <source>
        <dbReference type="Proteomes" id="UP000599688"/>
    </source>
</evidence>